<evidence type="ECO:0000256" key="12">
    <source>
        <dbReference type="ARBA" id="ARBA00023139"/>
    </source>
</evidence>
<keyword evidence="6 17" id="KW-0812">Transmembrane</keyword>
<comment type="subunit">
    <text evidence="4">Interacts with HSPE; the interaction, inhibited by heparin, promotes the generation of activated factor X and activates coagulation in the presence of activated factor VII.</text>
</comment>
<evidence type="ECO:0000256" key="14">
    <source>
        <dbReference type="ARBA" id="ARBA00023180"/>
    </source>
</evidence>
<evidence type="ECO:0000313" key="21">
    <source>
        <dbReference type="Proteomes" id="UP000192220"/>
    </source>
</evidence>
<dbReference type="InterPro" id="IPR001187">
    <property type="entry name" value="Tissue_factor"/>
</dbReference>
<dbReference type="OrthoDB" id="8942372at2759"/>
<evidence type="ECO:0000256" key="5">
    <source>
        <dbReference type="ARBA" id="ARBA00018722"/>
    </source>
</evidence>
<dbReference type="PANTHER" id="PTHR20859">
    <property type="entry name" value="INTERFERON/INTERLEUKIN RECEPTOR"/>
    <property type="match status" value="1"/>
</dbReference>
<keyword evidence="12" id="KW-0564">Palmitate</keyword>
<evidence type="ECO:0000256" key="10">
    <source>
        <dbReference type="ARBA" id="ARBA00023084"/>
    </source>
</evidence>
<accession>A0A2I4BP88</accession>
<evidence type="ECO:0000256" key="16">
    <source>
        <dbReference type="ARBA" id="ARBA00031171"/>
    </source>
</evidence>
<feature type="signal peptide" evidence="18">
    <location>
        <begin position="1"/>
        <end position="22"/>
    </location>
</feature>
<proteinExistence type="inferred from homology"/>
<keyword evidence="8 18" id="KW-0732">Signal</keyword>
<keyword evidence="7" id="KW-0356">Hemostasis</keyword>
<evidence type="ECO:0000256" key="6">
    <source>
        <dbReference type="ARBA" id="ARBA00022692"/>
    </source>
</evidence>
<keyword evidence="15" id="KW-0449">Lipoprotein</keyword>
<feature type="chain" id="PRO_5014154831" description="Tissue factor" evidence="18">
    <location>
        <begin position="23"/>
        <end position="288"/>
    </location>
</feature>
<evidence type="ECO:0000256" key="7">
    <source>
        <dbReference type="ARBA" id="ARBA00022696"/>
    </source>
</evidence>
<dbReference type="Pfam" id="PF09294">
    <property type="entry name" value="Interfer-bind"/>
    <property type="match status" value="1"/>
</dbReference>
<keyword evidence="11 17" id="KW-0472">Membrane</keyword>
<dbReference type="FunFam" id="2.60.40.10:FF:000899">
    <property type="entry name" value="Tissue factor"/>
    <property type="match status" value="1"/>
</dbReference>
<gene>
    <name evidence="22" type="primary">LOC106521511</name>
</gene>
<dbReference type="InterPro" id="IPR036116">
    <property type="entry name" value="FN3_sf"/>
</dbReference>
<dbReference type="RefSeq" id="XP_013869562.1">
    <property type="nucleotide sequence ID" value="XM_014014108.1"/>
</dbReference>
<dbReference type="PANTHER" id="PTHR20859:SF22">
    <property type="entry name" value="TISSUE FACTOR"/>
    <property type="match status" value="1"/>
</dbReference>
<evidence type="ECO:0000256" key="11">
    <source>
        <dbReference type="ARBA" id="ARBA00023136"/>
    </source>
</evidence>
<feature type="domain" description="Fibronectin type-III" evidence="19">
    <location>
        <begin position="12"/>
        <end position="103"/>
    </location>
</feature>
<evidence type="ECO:0000256" key="9">
    <source>
        <dbReference type="ARBA" id="ARBA00022989"/>
    </source>
</evidence>
<keyword evidence="21" id="KW-1185">Reference proteome</keyword>
<evidence type="ECO:0000256" key="18">
    <source>
        <dbReference type="SAM" id="SignalP"/>
    </source>
</evidence>
<reference evidence="22" key="1">
    <citation type="submission" date="2025-08" db="UniProtKB">
        <authorList>
            <consortium name="RefSeq"/>
        </authorList>
    </citation>
    <scope>IDENTIFICATION</scope>
</reference>
<feature type="domain" description="Interferon/interleukin receptor" evidence="20">
    <location>
        <begin position="136"/>
        <end position="235"/>
    </location>
</feature>
<dbReference type="AlphaFoldDB" id="A0A2I4BP88"/>
<evidence type="ECO:0000256" key="1">
    <source>
        <dbReference type="ARBA" id="ARBA00002201"/>
    </source>
</evidence>
<evidence type="ECO:0000256" key="4">
    <source>
        <dbReference type="ARBA" id="ARBA00011184"/>
    </source>
</evidence>
<dbReference type="KEGG" id="alim:106521511"/>
<evidence type="ECO:0000256" key="2">
    <source>
        <dbReference type="ARBA" id="ARBA00004479"/>
    </source>
</evidence>
<organism evidence="21 22">
    <name type="scientific">Austrofundulus limnaeus</name>
    <name type="common">Annual killifish</name>
    <dbReference type="NCBI Taxonomy" id="52670"/>
    <lineage>
        <taxon>Eukaryota</taxon>
        <taxon>Metazoa</taxon>
        <taxon>Chordata</taxon>
        <taxon>Craniata</taxon>
        <taxon>Vertebrata</taxon>
        <taxon>Euteleostomi</taxon>
        <taxon>Actinopterygii</taxon>
        <taxon>Neopterygii</taxon>
        <taxon>Teleostei</taxon>
        <taxon>Neoteleostei</taxon>
        <taxon>Acanthomorphata</taxon>
        <taxon>Ovalentaria</taxon>
        <taxon>Atherinomorphae</taxon>
        <taxon>Cyprinodontiformes</taxon>
        <taxon>Rivulidae</taxon>
        <taxon>Austrofundulus</taxon>
    </lineage>
</organism>
<comment type="function">
    <text evidence="1">Initiates blood coagulation by forming a complex with circulating factor VII or VIIa. The [TF:VIIa] complex activates factors IX or X by specific limited proteolysis. TF plays a role in normal hemostasis by initiating the cell-surface assembly and propagation of the coagulation protease cascade.</text>
</comment>
<dbReference type="PRINTS" id="PR00346">
    <property type="entry name" value="TISSUEFACTOR"/>
</dbReference>
<dbReference type="GO" id="GO:0005886">
    <property type="term" value="C:plasma membrane"/>
    <property type="evidence" value="ECO:0007669"/>
    <property type="project" value="TreeGrafter"/>
</dbReference>
<dbReference type="Proteomes" id="UP000192220">
    <property type="component" value="Unplaced"/>
</dbReference>
<evidence type="ECO:0000256" key="8">
    <source>
        <dbReference type="ARBA" id="ARBA00022729"/>
    </source>
</evidence>
<dbReference type="Pfam" id="PF01108">
    <property type="entry name" value="Tissue_fac"/>
    <property type="match status" value="1"/>
</dbReference>
<evidence type="ECO:0000256" key="13">
    <source>
        <dbReference type="ARBA" id="ARBA00023157"/>
    </source>
</evidence>
<dbReference type="SUPFAM" id="SSF49265">
    <property type="entry name" value="Fibronectin type III"/>
    <property type="match status" value="2"/>
</dbReference>
<keyword evidence="14" id="KW-0325">Glycoprotein</keyword>
<evidence type="ECO:0000259" key="20">
    <source>
        <dbReference type="Pfam" id="PF09294"/>
    </source>
</evidence>
<evidence type="ECO:0000256" key="17">
    <source>
        <dbReference type="SAM" id="Phobius"/>
    </source>
</evidence>
<keyword evidence="10" id="KW-0094">Blood coagulation</keyword>
<sequence length="288" mass="32702">MAAVGTLLYLGAWMSAWSITAAVSSSPVKLENIRWLSLDFKTVLTWTCSCSPADYNYTIWFSQGETVDWMESLDCIQTPHFECDLSEDLKPMDRNYRADIRVEHHSFDDDFDENPHMFSPPFNPYRQSNISAVQFSLVNVNKTTVIINITDPVTSFHHQGKQSTIRDVLKKDLKYKILYYKAGSTREREVVSDSSTATVSGLEAGLGYCFMVAAFIPKRPKPRQHGAWSQQQCSQADTHILQELSFGAWVGIVLTLLVVFVIIITVSVIYCRRRNKRNTSRHTSSSPI</sequence>
<evidence type="ECO:0000256" key="15">
    <source>
        <dbReference type="ARBA" id="ARBA00023288"/>
    </source>
</evidence>
<dbReference type="GO" id="GO:0007596">
    <property type="term" value="P:blood coagulation"/>
    <property type="evidence" value="ECO:0007669"/>
    <property type="project" value="UniProtKB-KW"/>
</dbReference>
<dbReference type="InterPro" id="IPR015373">
    <property type="entry name" value="Interferon/interleukin_rcp_dom"/>
</dbReference>
<evidence type="ECO:0000259" key="19">
    <source>
        <dbReference type="Pfam" id="PF01108"/>
    </source>
</evidence>
<protein>
    <recommendedName>
        <fullName evidence="5">Tissue factor</fullName>
    </recommendedName>
    <alternativeName>
        <fullName evidence="16">Coagulation factor III</fullName>
    </alternativeName>
</protein>
<dbReference type="InterPro" id="IPR013783">
    <property type="entry name" value="Ig-like_fold"/>
</dbReference>
<dbReference type="Gene3D" id="2.60.40.10">
    <property type="entry name" value="Immunoglobulins"/>
    <property type="match status" value="2"/>
</dbReference>
<dbReference type="GO" id="GO:0004896">
    <property type="term" value="F:cytokine receptor activity"/>
    <property type="evidence" value="ECO:0007669"/>
    <property type="project" value="TreeGrafter"/>
</dbReference>
<dbReference type="InterPro" id="IPR003961">
    <property type="entry name" value="FN3_dom"/>
</dbReference>
<comment type="subcellular location">
    <subcellularLocation>
        <location evidence="2">Membrane</location>
        <topology evidence="2">Single-pass type I membrane protein</topology>
    </subcellularLocation>
</comment>
<dbReference type="InParanoid" id="A0A2I4BP88"/>
<keyword evidence="13" id="KW-1015">Disulfide bond</keyword>
<keyword evidence="9 17" id="KW-1133">Transmembrane helix</keyword>
<dbReference type="STRING" id="52670.A0A2I4BP88"/>
<name>A0A2I4BP88_AUSLI</name>
<feature type="transmembrane region" description="Helical" evidence="17">
    <location>
        <begin position="246"/>
        <end position="271"/>
    </location>
</feature>
<dbReference type="GeneID" id="106521511"/>
<evidence type="ECO:0000313" key="22">
    <source>
        <dbReference type="RefSeq" id="XP_013869562.1"/>
    </source>
</evidence>
<dbReference type="InterPro" id="IPR050650">
    <property type="entry name" value="Type-II_Cytokine-TF_Rcpt"/>
</dbReference>
<comment type="similarity">
    <text evidence="3">Belongs to the tissue factor family.</text>
</comment>
<evidence type="ECO:0000256" key="3">
    <source>
        <dbReference type="ARBA" id="ARBA00009197"/>
    </source>
</evidence>